<keyword evidence="10" id="KW-1185">Reference proteome</keyword>
<dbReference type="PANTHER" id="PTHR11142">
    <property type="entry name" value="PSEUDOURIDYLATE SYNTHASE"/>
    <property type="match status" value="1"/>
</dbReference>
<dbReference type="PaxDb" id="522772-Dacet_2961"/>
<dbReference type="PIRSF" id="PIRSF001430">
    <property type="entry name" value="tRNA_psdUrid_synth"/>
    <property type="match status" value="1"/>
</dbReference>
<dbReference type="Gene3D" id="3.30.70.660">
    <property type="entry name" value="Pseudouridine synthase I, catalytic domain, C-terminal subdomain"/>
    <property type="match status" value="1"/>
</dbReference>
<evidence type="ECO:0000313" key="10">
    <source>
        <dbReference type="Proteomes" id="UP000002012"/>
    </source>
</evidence>
<dbReference type="EMBL" id="CP001968">
    <property type="protein sequence ID" value="ADD69711.1"/>
    <property type="molecule type" value="Genomic_DNA"/>
</dbReference>
<dbReference type="InParanoid" id="D4H707"/>
<dbReference type="FunCoup" id="D4H707">
    <property type="interactions" value="436"/>
</dbReference>
<keyword evidence="3 4" id="KW-0413">Isomerase</keyword>
<evidence type="ECO:0000256" key="1">
    <source>
        <dbReference type="ARBA" id="ARBA00009375"/>
    </source>
</evidence>
<dbReference type="Pfam" id="PF01416">
    <property type="entry name" value="PseudoU_synth_1"/>
    <property type="match status" value="2"/>
</dbReference>
<organism evidence="9 10">
    <name type="scientific">Denitrovibrio acetiphilus (strain DSM 12809 / NBRC 114555 / N2460)</name>
    <dbReference type="NCBI Taxonomy" id="522772"/>
    <lineage>
        <taxon>Bacteria</taxon>
        <taxon>Pseudomonadati</taxon>
        <taxon>Deferribacterota</taxon>
        <taxon>Deferribacteres</taxon>
        <taxon>Deferribacterales</taxon>
        <taxon>Geovibrionaceae</taxon>
        <taxon>Denitrovibrio</taxon>
    </lineage>
</organism>
<dbReference type="HOGENOM" id="CLU_014673_0_1_0"/>
<comment type="function">
    <text evidence="4">Formation of pseudouridine at positions 38, 39 and 40 in the anticodon stem and loop of transfer RNAs.</text>
</comment>
<dbReference type="HAMAP" id="MF_00171">
    <property type="entry name" value="TruA"/>
    <property type="match status" value="1"/>
</dbReference>
<reference evidence="9" key="1">
    <citation type="journal article" date="2010" name="Stand. Genomic Sci.">
        <title>Complete genome sequence of Denitrovibrio acetiphilus type strain (N2460).</title>
        <authorList>
            <person name="Kiss H."/>
            <person name="Lang E."/>
            <person name="Lapidus A."/>
            <person name="Copeland A."/>
            <person name="Nolan M."/>
            <person name="Glavina Del Rio T."/>
            <person name="Chen F."/>
            <person name="Lucas S."/>
            <person name="Tice H."/>
            <person name="Cheng J.F."/>
            <person name="Han C."/>
            <person name="Goodwin L."/>
            <person name="Pitluck S."/>
            <person name="Liolios K."/>
            <person name="Pati A."/>
            <person name="Ivanova N."/>
            <person name="Mavromatis K."/>
            <person name="Chen A."/>
            <person name="Palaniappan K."/>
            <person name="Land M."/>
            <person name="Hauser L."/>
            <person name="Chang Y.J."/>
            <person name="Jeffries C.D."/>
            <person name="Detter J.C."/>
            <person name="Brettin T."/>
            <person name="Spring S."/>
            <person name="Rohde M."/>
            <person name="Goker M."/>
            <person name="Woyke T."/>
            <person name="Bristow J."/>
            <person name="Eisen J.A."/>
            <person name="Markowitz V."/>
            <person name="Hugenholtz P."/>
            <person name="Kyrpides N.C."/>
            <person name="Klenk H.P."/>
        </authorList>
    </citation>
    <scope>NUCLEOTIDE SEQUENCE [LARGE SCALE GENOMIC DNA]</scope>
    <source>
        <strain evidence="9">DSM 12809</strain>
    </source>
</reference>
<evidence type="ECO:0000256" key="6">
    <source>
        <dbReference type="PIRSR" id="PIRSR001430-2"/>
    </source>
</evidence>
<evidence type="ECO:0000256" key="5">
    <source>
        <dbReference type="PIRSR" id="PIRSR001430-1"/>
    </source>
</evidence>
<protein>
    <recommendedName>
        <fullName evidence="4">tRNA pseudouridine synthase A</fullName>
        <ecNumber evidence="4">5.4.99.12</ecNumber>
    </recommendedName>
    <alternativeName>
        <fullName evidence="4">tRNA pseudouridine(38-40) synthase</fullName>
    </alternativeName>
    <alternativeName>
        <fullName evidence="4">tRNA pseudouridylate synthase I</fullName>
    </alternativeName>
    <alternativeName>
        <fullName evidence="4">tRNA-uridine isomerase I</fullName>
    </alternativeName>
</protein>
<feature type="binding site" evidence="4 6">
    <location>
        <position position="111"/>
    </location>
    <ligand>
        <name>substrate</name>
    </ligand>
</feature>
<proteinExistence type="inferred from homology"/>
<dbReference type="GO" id="GO:0160147">
    <property type="term" value="F:tRNA pseudouridine(38-40) synthase activity"/>
    <property type="evidence" value="ECO:0007669"/>
    <property type="project" value="UniProtKB-EC"/>
</dbReference>
<evidence type="ECO:0000259" key="8">
    <source>
        <dbReference type="Pfam" id="PF01416"/>
    </source>
</evidence>
<gene>
    <name evidence="4" type="primary">truA</name>
    <name evidence="9" type="ordered locus">Dacet_2961</name>
</gene>
<dbReference type="eggNOG" id="COG0101">
    <property type="taxonomic scope" value="Bacteria"/>
</dbReference>
<evidence type="ECO:0000256" key="2">
    <source>
        <dbReference type="ARBA" id="ARBA00022694"/>
    </source>
</evidence>
<name>D4H707_DENA2</name>
<dbReference type="Proteomes" id="UP000002012">
    <property type="component" value="Chromosome"/>
</dbReference>
<comment type="caution">
    <text evidence="4">Lacks conserved residue(s) required for the propagation of feature annotation.</text>
</comment>
<keyword evidence="2 4" id="KW-0819">tRNA processing</keyword>
<evidence type="ECO:0000256" key="7">
    <source>
        <dbReference type="RuleBase" id="RU003792"/>
    </source>
</evidence>
<dbReference type="InterPro" id="IPR020097">
    <property type="entry name" value="PsdUridine_synth_TruA_a/b_dom"/>
</dbReference>
<dbReference type="RefSeq" id="WP_013012196.1">
    <property type="nucleotide sequence ID" value="NC_013943.1"/>
</dbReference>
<evidence type="ECO:0000256" key="4">
    <source>
        <dbReference type="HAMAP-Rule" id="MF_00171"/>
    </source>
</evidence>
<dbReference type="InterPro" id="IPR020103">
    <property type="entry name" value="PsdUridine_synth_cat_dom_sf"/>
</dbReference>
<dbReference type="GO" id="GO:0003723">
    <property type="term" value="F:RNA binding"/>
    <property type="evidence" value="ECO:0007669"/>
    <property type="project" value="InterPro"/>
</dbReference>
<dbReference type="EC" id="5.4.99.12" evidence="4"/>
<accession>D4H707</accession>
<dbReference type="InterPro" id="IPR020095">
    <property type="entry name" value="PsdUridine_synth_TruA_C"/>
</dbReference>
<comment type="similarity">
    <text evidence="1 4 7">Belongs to the tRNA pseudouridine synthase TruA family.</text>
</comment>
<dbReference type="FunFam" id="3.30.70.580:FF:000001">
    <property type="entry name" value="tRNA pseudouridine synthase A"/>
    <property type="match status" value="1"/>
</dbReference>
<dbReference type="SUPFAM" id="SSF55120">
    <property type="entry name" value="Pseudouridine synthase"/>
    <property type="match status" value="1"/>
</dbReference>
<dbReference type="STRING" id="522772.Dacet_2961"/>
<dbReference type="CDD" id="cd02570">
    <property type="entry name" value="PseudoU_synth_EcTruA"/>
    <property type="match status" value="1"/>
</dbReference>
<dbReference type="InterPro" id="IPR020094">
    <property type="entry name" value="TruA/RsuA/RluB/E/F_N"/>
</dbReference>
<feature type="domain" description="Pseudouridine synthase I TruA alpha/beta" evidence="8">
    <location>
        <begin position="146"/>
        <end position="245"/>
    </location>
</feature>
<evidence type="ECO:0000256" key="3">
    <source>
        <dbReference type="ARBA" id="ARBA00023235"/>
    </source>
</evidence>
<comment type="subunit">
    <text evidence="4">Homodimer.</text>
</comment>
<dbReference type="InterPro" id="IPR001406">
    <property type="entry name" value="PsdUridine_synth_TruA"/>
</dbReference>
<feature type="domain" description="Pseudouridine synthase I TruA alpha/beta" evidence="8">
    <location>
        <begin position="8"/>
        <end position="103"/>
    </location>
</feature>
<feature type="active site" description="Nucleophile" evidence="4 5">
    <location>
        <position position="53"/>
    </location>
</feature>
<dbReference type="KEGG" id="dap:Dacet_2961"/>
<dbReference type="NCBIfam" id="TIGR00071">
    <property type="entry name" value="hisT_truA"/>
    <property type="match status" value="1"/>
</dbReference>
<dbReference type="AlphaFoldDB" id="D4H707"/>
<dbReference type="GO" id="GO:0031119">
    <property type="term" value="P:tRNA pseudouridine synthesis"/>
    <property type="evidence" value="ECO:0007669"/>
    <property type="project" value="UniProtKB-UniRule"/>
</dbReference>
<sequence length="245" mass="28096">MLYNKKLIVEYVGTDFAGWQVQPNGRTVQEELHKALSKMYKTKVTVIGSGRTDSGVHALGQVANFRTERYIPPENVHMGLNSMLPEDISISSVEDVPEDFHAQLNAVSKTYLYRIFPSRVRSAMLAGRTWWVKDELNYKRMCELLKYFEGEHDFTSFCVQTSLRENNVRRINNIRCYREDKVICIEINGNGFLHNMVRIIAGTVVEALRKGYGDEYIKEAIEGRDRSKAGPTAHAAGLYLKKVYY</sequence>
<evidence type="ECO:0000313" key="9">
    <source>
        <dbReference type="EMBL" id="ADD69711.1"/>
    </source>
</evidence>
<dbReference type="Gene3D" id="3.30.70.580">
    <property type="entry name" value="Pseudouridine synthase I, catalytic domain, N-terminal subdomain"/>
    <property type="match status" value="1"/>
</dbReference>
<comment type="catalytic activity">
    <reaction evidence="4 7">
        <text>uridine(38/39/40) in tRNA = pseudouridine(38/39/40) in tRNA</text>
        <dbReference type="Rhea" id="RHEA:22376"/>
        <dbReference type="Rhea" id="RHEA-COMP:10085"/>
        <dbReference type="Rhea" id="RHEA-COMP:10087"/>
        <dbReference type="ChEBI" id="CHEBI:65314"/>
        <dbReference type="ChEBI" id="CHEBI:65315"/>
        <dbReference type="EC" id="5.4.99.12"/>
    </reaction>
</comment>
<dbReference type="OrthoDB" id="9811823at2"/>
<dbReference type="PANTHER" id="PTHR11142:SF0">
    <property type="entry name" value="TRNA PSEUDOURIDINE SYNTHASE-LIKE 1"/>
    <property type="match status" value="1"/>
</dbReference>